<proteinExistence type="predicted"/>
<dbReference type="RefSeq" id="WP_006524193.1">
    <property type="nucleotide sequence ID" value="NC_021184.1"/>
</dbReference>
<evidence type="ECO:0008006" key="3">
    <source>
        <dbReference type="Google" id="ProtNLM"/>
    </source>
</evidence>
<dbReference type="OrthoDB" id="1550603at2"/>
<gene>
    <name evidence="1" type="ORF">Desgi_4520</name>
</gene>
<keyword evidence="2" id="KW-1185">Reference proteome</keyword>
<dbReference type="eggNOG" id="COG2253">
    <property type="taxonomic scope" value="Bacteria"/>
</dbReference>
<evidence type="ECO:0000313" key="2">
    <source>
        <dbReference type="Proteomes" id="UP000013520"/>
    </source>
</evidence>
<dbReference type="Gene3D" id="3.10.450.620">
    <property type="entry name" value="JHP933, nucleotidyltransferase-like core domain"/>
    <property type="match status" value="1"/>
</dbReference>
<dbReference type="EMBL" id="CP003273">
    <property type="protein sequence ID" value="AGL03748.1"/>
    <property type="molecule type" value="Genomic_DNA"/>
</dbReference>
<name>R4KKK6_9FIRM</name>
<accession>R4KKK6</accession>
<dbReference type="HOGENOM" id="CLU_058622_0_0_9"/>
<dbReference type="AlphaFoldDB" id="R4KKK6"/>
<protein>
    <recommendedName>
        <fullName evidence="3">Nucleotidyl transferase AbiEii/AbiGii toxin family protein</fullName>
    </recommendedName>
</protein>
<dbReference type="KEGG" id="dgi:Desgi_4520"/>
<dbReference type="STRING" id="767817.Desgi_4520"/>
<organism evidence="1 2">
    <name type="scientific">Desulfoscipio gibsoniae DSM 7213</name>
    <dbReference type="NCBI Taxonomy" id="767817"/>
    <lineage>
        <taxon>Bacteria</taxon>
        <taxon>Bacillati</taxon>
        <taxon>Bacillota</taxon>
        <taxon>Clostridia</taxon>
        <taxon>Eubacteriales</taxon>
        <taxon>Desulfallaceae</taxon>
        <taxon>Desulfoscipio</taxon>
    </lineage>
</organism>
<reference evidence="1 2" key="1">
    <citation type="submission" date="2012-01" db="EMBL/GenBank/DDBJ databases">
        <title>Complete sequence of Desulfotomaculum gibsoniae DSM 7213.</title>
        <authorList>
            <consortium name="US DOE Joint Genome Institute"/>
            <person name="Lucas S."/>
            <person name="Han J."/>
            <person name="Lapidus A."/>
            <person name="Cheng J.-F."/>
            <person name="Goodwin L."/>
            <person name="Pitluck S."/>
            <person name="Peters L."/>
            <person name="Ovchinnikova G."/>
            <person name="Teshima H."/>
            <person name="Detter J.C."/>
            <person name="Han C."/>
            <person name="Tapia R."/>
            <person name="Land M."/>
            <person name="Hauser L."/>
            <person name="Kyrpides N."/>
            <person name="Ivanova N."/>
            <person name="Pagani I."/>
            <person name="Parshina S."/>
            <person name="Plugge C."/>
            <person name="Muyzer G."/>
            <person name="Kuever J."/>
            <person name="Ivanova A."/>
            <person name="Nazina T."/>
            <person name="Klenk H.-P."/>
            <person name="Brambilla E."/>
            <person name="Spring S."/>
            <person name="Stams A.F."/>
            <person name="Woyke T."/>
        </authorList>
    </citation>
    <scope>NUCLEOTIDE SEQUENCE [LARGE SCALE GENOMIC DNA]</scope>
    <source>
        <strain evidence="1 2">DSM 7213</strain>
    </source>
</reference>
<dbReference type="InterPro" id="IPR014942">
    <property type="entry name" value="AbiEii"/>
</dbReference>
<sequence>MFSPDRKYYLKLSEKTGFHKDVIEKVHRLIVILEFINSNAFLKDRLVLKGGTALNLTIFALPRLSVDIDLDFHSYDSREKVLEERIKVKELLYAHLERQGYDISKKSKDYFALESIVARFQNNAGNFDNIKIEINYSLRHHIWPPVMRRINTDLFGARGEVKTLDGIELLASKTAALFNRLAARDFYDLYNVKKYGILSEKDYVSYCKAVVFYGSISGEAAKLSFSPNRMDQLKMRTVHQDLYPMLVKSERFELDKTKSEVKEFLVNSIVLTSRHKEYLQQFSRGSYQPELLFSGKTLENIKQHPMAIWKTMNVGKNK</sequence>
<dbReference type="Pfam" id="PF08843">
    <property type="entry name" value="AbiEii"/>
    <property type="match status" value="1"/>
</dbReference>
<dbReference type="Proteomes" id="UP000013520">
    <property type="component" value="Chromosome"/>
</dbReference>
<evidence type="ECO:0000313" key="1">
    <source>
        <dbReference type="EMBL" id="AGL03748.1"/>
    </source>
</evidence>